<keyword evidence="4" id="KW-1185">Reference proteome</keyword>
<dbReference type="PATRIC" id="fig|251221.4.peg.3339"/>
<dbReference type="AlphaFoldDB" id="Q7NG66"/>
<evidence type="ECO:0000313" key="3">
    <source>
        <dbReference type="EMBL" id="BAC91248.1"/>
    </source>
</evidence>
<reference evidence="3 4" key="2">
    <citation type="journal article" date="2003" name="DNA Res.">
        <title>Complete genome structure of Gloeobacter violaceus PCC 7421, a cyanobacterium that lacks thylakoids (supplement).</title>
        <authorList>
            <person name="Nakamura Y."/>
            <person name="Kaneko T."/>
            <person name="Sato S."/>
            <person name="Mimuro M."/>
            <person name="Miyashita H."/>
            <person name="Tsuchiya T."/>
            <person name="Sasamoto S."/>
            <person name="Watanabe A."/>
            <person name="Kawashima K."/>
            <person name="Kishida Y."/>
            <person name="Kiyokawa C."/>
            <person name="Kohara M."/>
            <person name="Matsumoto M."/>
            <person name="Matsuno A."/>
            <person name="Nakazaki N."/>
            <person name="Shimpo S."/>
            <person name="Takeuchi C."/>
            <person name="Yamada M."/>
            <person name="Tabata S."/>
        </authorList>
    </citation>
    <scope>NUCLEOTIDE SEQUENCE [LARGE SCALE GENOMIC DNA]</scope>
    <source>
        <strain evidence="4">ATCC 29082 / PCC 7421</strain>
    </source>
</reference>
<dbReference type="PhylomeDB" id="Q7NG66"/>
<feature type="region of interest" description="Disordered" evidence="1">
    <location>
        <begin position="231"/>
        <end position="265"/>
    </location>
</feature>
<reference evidence="3 4" key="1">
    <citation type="journal article" date="2003" name="DNA Res.">
        <title>Complete genome structure of Gloeobacter violaceus PCC 7421, a cyanobacterium that lacks thylakoids.</title>
        <authorList>
            <person name="Nakamura Y."/>
            <person name="Kaneko T."/>
            <person name="Sato S."/>
            <person name="Mimuro M."/>
            <person name="Miyashita H."/>
            <person name="Tsuchiya T."/>
            <person name="Sasamoto S."/>
            <person name="Watanabe A."/>
            <person name="Kawashima K."/>
            <person name="Kishida Y."/>
            <person name="Kiyokawa C."/>
            <person name="Kohara M."/>
            <person name="Matsumoto M."/>
            <person name="Matsuno A."/>
            <person name="Nakazaki N."/>
            <person name="Shimpo S."/>
            <person name="Takeuchi C."/>
            <person name="Yamada M."/>
            <person name="Tabata S."/>
        </authorList>
    </citation>
    <scope>NUCLEOTIDE SEQUENCE [LARGE SCALE GENOMIC DNA]</scope>
    <source>
        <strain evidence="4">ATCC 29082 / PCC 7421</strain>
    </source>
</reference>
<organism evidence="3 4">
    <name type="scientific">Gloeobacter violaceus (strain ATCC 29082 / PCC 7421)</name>
    <dbReference type="NCBI Taxonomy" id="251221"/>
    <lineage>
        <taxon>Bacteria</taxon>
        <taxon>Bacillati</taxon>
        <taxon>Cyanobacteriota</taxon>
        <taxon>Cyanophyceae</taxon>
        <taxon>Gloeobacterales</taxon>
        <taxon>Gloeobacteraceae</taxon>
        <taxon>Gloeobacter</taxon>
    </lineage>
</organism>
<dbReference type="OrthoDB" id="510080at2"/>
<protein>
    <submittedName>
        <fullName evidence="3">Gll3307 protein</fullName>
    </submittedName>
</protein>
<dbReference type="KEGG" id="gvi:gll3307"/>
<sequence>MTFMQPAYPLPPKQTLPTMYDLPSEDPEEPGLPDEFHSWQPQLLSQTFVPATYPPERVFSASDLNLYYDPLHPRYHKRPDWFAVVGVPRLVDEGRLSYVFWQEGRAPVVIVELLSPSTQEEDQGETLRGREPPSKWEVYESILRVPYYVLFDRNGDVFRTFQLQGTAYRELFESRLWIEELQIGLGLWQGDFAGVRRTWLRWYDGDGEWVATEAERERQLAERFAAQERMRAEQAEQQAAQERMRAEQAERLATQERQRAEQAEQRAAALAERLKALGVDPDNL</sequence>
<feature type="compositionally biased region" description="Acidic residues" evidence="1">
    <location>
        <begin position="23"/>
        <end position="32"/>
    </location>
</feature>
<accession>Q7NG66</accession>
<dbReference type="HOGENOM" id="CLU_075279_2_1_3"/>
<dbReference type="PANTHER" id="PTHR33352:SF3">
    <property type="entry name" value="SLR1612 PROTEIN"/>
    <property type="match status" value="1"/>
</dbReference>
<dbReference type="Proteomes" id="UP000000557">
    <property type="component" value="Chromosome"/>
</dbReference>
<name>Q7NG66_GLOVI</name>
<gene>
    <name evidence="3" type="ordered locus">gll3307</name>
</gene>
<proteinExistence type="predicted"/>
<dbReference type="PANTHER" id="PTHR33352">
    <property type="entry name" value="SLR1095 PROTEIN"/>
    <property type="match status" value="1"/>
</dbReference>
<dbReference type="Pfam" id="PF05685">
    <property type="entry name" value="Uma2"/>
    <property type="match status" value="1"/>
</dbReference>
<dbReference type="InParanoid" id="Q7NG66"/>
<dbReference type="InterPro" id="IPR008538">
    <property type="entry name" value="Uma2"/>
</dbReference>
<evidence type="ECO:0000259" key="2">
    <source>
        <dbReference type="Pfam" id="PF05685"/>
    </source>
</evidence>
<feature type="domain" description="Putative restriction endonuclease" evidence="2">
    <location>
        <begin position="20"/>
        <end position="171"/>
    </location>
</feature>
<dbReference type="CDD" id="cd06260">
    <property type="entry name" value="DUF820-like"/>
    <property type="match status" value="1"/>
</dbReference>
<dbReference type="eggNOG" id="COG4636">
    <property type="taxonomic scope" value="Bacteria"/>
</dbReference>
<dbReference type="EnsemblBacteria" id="BAC91248">
    <property type="protein sequence ID" value="BAC91248"/>
    <property type="gene ID" value="BAC91248"/>
</dbReference>
<dbReference type="STRING" id="251221.gene:10760817"/>
<dbReference type="EMBL" id="BA000045">
    <property type="protein sequence ID" value="BAC91248.1"/>
    <property type="molecule type" value="Genomic_DNA"/>
</dbReference>
<feature type="compositionally biased region" description="Basic and acidic residues" evidence="1">
    <location>
        <begin position="242"/>
        <end position="264"/>
    </location>
</feature>
<dbReference type="RefSeq" id="WP_011143297.1">
    <property type="nucleotide sequence ID" value="NC_005125.1"/>
</dbReference>
<evidence type="ECO:0000313" key="4">
    <source>
        <dbReference type="Proteomes" id="UP000000557"/>
    </source>
</evidence>
<evidence type="ECO:0000256" key="1">
    <source>
        <dbReference type="SAM" id="MobiDB-lite"/>
    </source>
</evidence>
<feature type="region of interest" description="Disordered" evidence="1">
    <location>
        <begin position="12"/>
        <end position="32"/>
    </location>
</feature>